<protein>
    <submittedName>
        <fullName evidence="14">Cytochrome c-type protein NapC</fullName>
    </submittedName>
</protein>
<evidence type="ECO:0000259" key="13">
    <source>
        <dbReference type="Pfam" id="PF03264"/>
    </source>
</evidence>
<evidence type="ECO:0000256" key="7">
    <source>
        <dbReference type="ARBA" id="ARBA00022723"/>
    </source>
</evidence>
<keyword evidence="11 12" id="KW-0472">Membrane</keyword>
<dbReference type="GO" id="GO:0020037">
    <property type="term" value="F:heme binding"/>
    <property type="evidence" value="ECO:0007669"/>
    <property type="project" value="InterPro"/>
</dbReference>
<dbReference type="GO" id="GO:0009061">
    <property type="term" value="P:anaerobic respiration"/>
    <property type="evidence" value="ECO:0007669"/>
    <property type="project" value="TreeGrafter"/>
</dbReference>
<evidence type="ECO:0000256" key="12">
    <source>
        <dbReference type="SAM" id="Phobius"/>
    </source>
</evidence>
<evidence type="ECO:0000256" key="6">
    <source>
        <dbReference type="ARBA" id="ARBA00022692"/>
    </source>
</evidence>
<sequence>MLNFYKRLFSRKIILGTTAGAALFFMITGIIFWGGFNTGMEATNSLEFCISCHEMKDNVYQEYRKTIHFRNRVGIRTICSDCHVPRDWVHKFVRKIQASNELFHAITGSIDTPEKFNAKRLELAQNVWKAMKESDSRECRNCHTFAAMDILQQQSRSGLVHKYSQYRNKTCIDCHKGIAHQLPEGTDVYRGGDDDDHSYYEEQNLPCFKCHSDMPEPVDEDW</sequence>
<dbReference type="PANTHER" id="PTHR30333:SF1">
    <property type="entry name" value="CYTOCHROME C-TYPE PROTEIN NAPC"/>
    <property type="match status" value="1"/>
</dbReference>
<keyword evidence="6 12" id="KW-0812">Transmembrane</keyword>
<keyword evidence="4" id="KW-1003">Cell membrane</keyword>
<dbReference type="InterPro" id="IPR005126">
    <property type="entry name" value="NapC/NirT_cyt_c_N"/>
</dbReference>
<evidence type="ECO:0000313" key="14">
    <source>
        <dbReference type="EMBL" id="VAW61147.1"/>
    </source>
</evidence>
<evidence type="ECO:0000256" key="10">
    <source>
        <dbReference type="ARBA" id="ARBA00023004"/>
    </source>
</evidence>
<gene>
    <name evidence="14" type="ORF">MNBD_GAMMA10-307</name>
</gene>
<dbReference type="AlphaFoldDB" id="A0A3B0XDJ3"/>
<organism evidence="14">
    <name type="scientific">hydrothermal vent metagenome</name>
    <dbReference type="NCBI Taxonomy" id="652676"/>
    <lineage>
        <taxon>unclassified sequences</taxon>
        <taxon>metagenomes</taxon>
        <taxon>ecological metagenomes</taxon>
    </lineage>
</organism>
<dbReference type="EMBL" id="UOFJ01000025">
    <property type="protein sequence ID" value="VAW61147.1"/>
    <property type="molecule type" value="Genomic_DNA"/>
</dbReference>
<dbReference type="GO" id="GO:0046872">
    <property type="term" value="F:metal ion binding"/>
    <property type="evidence" value="ECO:0007669"/>
    <property type="project" value="UniProtKB-KW"/>
</dbReference>
<accession>A0A3B0XDJ3</accession>
<reference evidence="14" key="1">
    <citation type="submission" date="2018-06" db="EMBL/GenBank/DDBJ databases">
        <authorList>
            <person name="Zhirakovskaya E."/>
        </authorList>
    </citation>
    <scope>NUCLEOTIDE SEQUENCE</scope>
</reference>
<evidence type="ECO:0000256" key="8">
    <source>
        <dbReference type="ARBA" id="ARBA00022982"/>
    </source>
</evidence>
<dbReference type="InterPro" id="IPR051174">
    <property type="entry name" value="Cytochrome_c-type_ET"/>
</dbReference>
<evidence type="ECO:0000256" key="1">
    <source>
        <dbReference type="ARBA" id="ARBA00004162"/>
    </source>
</evidence>
<keyword evidence="8" id="KW-0249">Electron transport</keyword>
<evidence type="ECO:0000256" key="5">
    <source>
        <dbReference type="ARBA" id="ARBA00022617"/>
    </source>
</evidence>
<evidence type="ECO:0000256" key="4">
    <source>
        <dbReference type="ARBA" id="ARBA00022475"/>
    </source>
</evidence>
<dbReference type="SUPFAM" id="SSF48695">
    <property type="entry name" value="Multiheme cytochromes"/>
    <property type="match status" value="1"/>
</dbReference>
<keyword evidence="9 12" id="KW-1133">Transmembrane helix</keyword>
<dbReference type="GO" id="GO:0019333">
    <property type="term" value="P:denitrification pathway"/>
    <property type="evidence" value="ECO:0007669"/>
    <property type="project" value="InterPro"/>
</dbReference>
<keyword evidence="10" id="KW-0408">Iron</keyword>
<proteinExistence type="inferred from homology"/>
<dbReference type="PIRSF" id="PIRSF000013">
    <property type="entry name" value="4_hem_cytochrm_NapC"/>
    <property type="match status" value="1"/>
</dbReference>
<name>A0A3B0XDJ3_9ZZZZ</name>
<keyword evidence="7" id="KW-0479">Metal-binding</keyword>
<evidence type="ECO:0000256" key="3">
    <source>
        <dbReference type="ARBA" id="ARBA00022448"/>
    </source>
</evidence>
<dbReference type="InterPro" id="IPR036280">
    <property type="entry name" value="Multihaem_cyt_sf"/>
</dbReference>
<dbReference type="GO" id="GO:0009055">
    <property type="term" value="F:electron transfer activity"/>
    <property type="evidence" value="ECO:0007669"/>
    <property type="project" value="TreeGrafter"/>
</dbReference>
<dbReference type="FunFam" id="1.10.3820.10:FF:000001">
    <property type="entry name" value="Cytochrome c-type protein"/>
    <property type="match status" value="1"/>
</dbReference>
<evidence type="ECO:0000256" key="11">
    <source>
        <dbReference type="ARBA" id="ARBA00023136"/>
    </source>
</evidence>
<feature type="domain" description="NapC/NirT cytochrome c N-terminal" evidence="13">
    <location>
        <begin position="22"/>
        <end position="184"/>
    </location>
</feature>
<dbReference type="Gene3D" id="1.10.3820.10">
    <property type="entry name" value="Di-heme elbow motif domain"/>
    <property type="match status" value="1"/>
</dbReference>
<comment type="similarity">
    <text evidence="2">Belongs to the NapC/NirT/NrfH family.</text>
</comment>
<evidence type="ECO:0000256" key="9">
    <source>
        <dbReference type="ARBA" id="ARBA00022989"/>
    </source>
</evidence>
<dbReference type="InterPro" id="IPR038266">
    <property type="entry name" value="NapC/NirT_cytc_sf"/>
</dbReference>
<feature type="transmembrane region" description="Helical" evidence="12">
    <location>
        <begin position="12"/>
        <end position="36"/>
    </location>
</feature>
<dbReference type="PANTHER" id="PTHR30333">
    <property type="entry name" value="CYTOCHROME C-TYPE PROTEIN"/>
    <property type="match status" value="1"/>
</dbReference>
<keyword evidence="5" id="KW-0349">Heme</keyword>
<evidence type="ECO:0000256" key="2">
    <source>
        <dbReference type="ARBA" id="ARBA00007395"/>
    </source>
</evidence>
<dbReference type="GO" id="GO:0005886">
    <property type="term" value="C:plasma membrane"/>
    <property type="evidence" value="ECO:0007669"/>
    <property type="project" value="UniProtKB-SubCell"/>
</dbReference>
<dbReference type="InterPro" id="IPR024717">
    <property type="entry name" value="NapC/NirT/NrfH"/>
</dbReference>
<comment type="subcellular location">
    <subcellularLocation>
        <location evidence="1">Cell membrane</location>
        <topology evidence="1">Single-pass membrane protein</topology>
    </subcellularLocation>
</comment>
<dbReference type="Pfam" id="PF03264">
    <property type="entry name" value="Cytochrom_NNT"/>
    <property type="match status" value="1"/>
</dbReference>
<keyword evidence="3" id="KW-0813">Transport</keyword>